<dbReference type="PANTHER" id="PTHR43085:SF54">
    <property type="entry name" value="PUTATIVE-RELATED"/>
    <property type="match status" value="1"/>
</dbReference>
<evidence type="ECO:0000313" key="5">
    <source>
        <dbReference type="EMBL" id="MFC0472600.1"/>
    </source>
</evidence>
<dbReference type="GO" id="GO:0016301">
    <property type="term" value="F:kinase activity"/>
    <property type="evidence" value="ECO:0007669"/>
    <property type="project" value="UniProtKB-KW"/>
</dbReference>
<reference evidence="5 6" key="1">
    <citation type="submission" date="2024-09" db="EMBL/GenBank/DDBJ databases">
        <authorList>
            <person name="Sun Q."/>
            <person name="Mori K."/>
        </authorList>
    </citation>
    <scope>NUCLEOTIDE SEQUENCE [LARGE SCALE GENOMIC DNA]</scope>
    <source>
        <strain evidence="5 6">NCAIM B.02610</strain>
    </source>
</reference>
<dbReference type="PANTHER" id="PTHR43085">
    <property type="entry name" value="HEXOKINASE FAMILY MEMBER"/>
    <property type="match status" value="1"/>
</dbReference>
<protein>
    <submittedName>
        <fullName evidence="5">PfkB family carbohydrate kinase</fullName>
    </submittedName>
</protein>
<keyword evidence="6" id="KW-1185">Reference proteome</keyword>
<proteinExistence type="inferred from homology"/>
<gene>
    <name evidence="5" type="ORF">ACFFHM_19455</name>
</gene>
<evidence type="ECO:0000256" key="1">
    <source>
        <dbReference type="ARBA" id="ARBA00010688"/>
    </source>
</evidence>
<sequence>MGKVMSLGELLIDFVPKEKGKSLKEVMEFEKAAGGAPANVVAAIAKLGGDACFIGKVGNDAFGHFLYEELQNTGVDTRYLLKSDEYKTALAFVSNQANGERDFLFYRDPSADMMLTANEVEETWFEKGDIYHFGSVSLIHNPVKEATVEALRIAEEKGLIISFDPNVRLALWDHAEAAKESILCYFNRAHVVKVSDEELFFLTGVEDETEAVRGLFGGVNKLVIVTKGSSGSSVYTTGFALEVAAVKVDAQDTTGAGDAFVGGLLYFLQKETKNKDLASFLTDEEKVKEMVHFASKCGAITTTNRGAIPALPVLSEVK</sequence>
<evidence type="ECO:0000259" key="4">
    <source>
        <dbReference type="Pfam" id="PF00294"/>
    </source>
</evidence>
<dbReference type="InterPro" id="IPR029056">
    <property type="entry name" value="Ribokinase-like"/>
</dbReference>
<feature type="domain" description="Carbohydrate kinase PfkB" evidence="4">
    <location>
        <begin position="1"/>
        <end position="312"/>
    </location>
</feature>
<dbReference type="InterPro" id="IPR050306">
    <property type="entry name" value="PfkB_Carbo_kinase"/>
</dbReference>
<evidence type="ECO:0000313" key="6">
    <source>
        <dbReference type="Proteomes" id="UP001589838"/>
    </source>
</evidence>
<dbReference type="InterPro" id="IPR011611">
    <property type="entry name" value="PfkB_dom"/>
</dbReference>
<dbReference type="Proteomes" id="UP001589838">
    <property type="component" value="Unassembled WGS sequence"/>
</dbReference>
<comment type="caution">
    <text evidence="5">The sequence shown here is derived from an EMBL/GenBank/DDBJ whole genome shotgun (WGS) entry which is preliminary data.</text>
</comment>
<evidence type="ECO:0000256" key="2">
    <source>
        <dbReference type="ARBA" id="ARBA00022679"/>
    </source>
</evidence>
<evidence type="ECO:0000256" key="3">
    <source>
        <dbReference type="ARBA" id="ARBA00022777"/>
    </source>
</evidence>
<accession>A0ABV6KI27</accession>
<dbReference type="Pfam" id="PF00294">
    <property type="entry name" value="PfkB"/>
    <property type="match status" value="1"/>
</dbReference>
<dbReference type="RefSeq" id="WP_335963215.1">
    <property type="nucleotide sequence ID" value="NZ_JAXBLX010000044.1"/>
</dbReference>
<organism evidence="5 6">
    <name type="scientific">Halalkalibacter kiskunsagensis</name>
    <dbReference type="NCBI Taxonomy" id="1548599"/>
    <lineage>
        <taxon>Bacteria</taxon>
        <taxon>Bacillati</taxon>
        <taxon>Bacillota</taxon>
        <taxon>Bacilli</taxon>
        <taxon>Bacillales</taxon>
        <taxon>Bacillaceae</taxon>
        <taxon>Halalkalibacter</taxon>
    </lineage>
</organism>
<comment type="similarity">
    <text evidence="1">Belongs to the carbohydrate kinase PfkB family.</text>
</comment>
<keyword evidence="3 5" id="KW-0418">Kinase</keyword>
<dbReference type="InterPro" id="IPR002173">
    <property type="entry name" value="Carboh/pur_kinase_PfkB_CS"/>
</dbReference>
<dbReference type="PROSITE" id="PS00584">
    <property type="entry name" value="PFKB_KINASES_2"/>
    <property type="match status" value="1"/>
</dbReference>
<dbReference type="Gene3D" id="3.40.1190.20">
    <property type="match status" value="1"/>
</dbReference>
<dbReference type="EMBL" id="JBHLUX010000082">
    <property type="protein sequence ID" value="MFC0472600.1"/>
    <property type="molecule type" value="Genomic_DNA"/>
</dbReference>
<dbReference type="SUPFAM" id="SSF53613">
    <property type="entry name" value="Ribokinase-like"/>
    <property type="match status" value="1"/>
</dbReference>
<dbReference type="CDD" id="cd01167">
    <property type="entry name" value="bac_FRK"/>
    <property type="match status" value="1"/>
</dbReference>
<name>A0ABV6KI27_9BACI</name>
<keyword evidence="2" id="KW-0808">Transferase</keyword>